<protein>
    <recommendedName>
        <fullName evidence="2">CBF1-interacting co-repressor CIR N-terminal domain-containing protein</fullName>
    </recommendedName>
</protein>
<accession>A0A0E0R164</accession>
<dbReference type="STRING" id="4529.A0A0E0R164"/>
<feature type="domain" description="CBF1-interacting co-repressor CIR N-terminal" evidence="2">
    <location>
        <begin position="14"/>
        <end position="50"/>
    </location>
</feature>
<name>A0A0E0R164_ORYRU</name>
<evidence type="ECO:0000313" key="3">
    <source>
        <dbReference type="EnsemblPlants" id="ORUFI10G16190.1"/>
    </source>
</evidence>
<dbReference type="eggNOG" id="ENOG502RYQS">
    <property type="taxonomic scope" value="Eukaryota"/>
</dbReference>
<feature type="compositionally biased region" description="Basic and acidic residues" evidence="1">
    <location>
        <begin position="146"/>
        <end position="161"/>
    </location>
</feature>
<organism evidence="3 4">
    <name type="scientific">Oryza rufipogon</name>
    <name type="common">Brownbeard rice</name>
    <name type="synonym">Asian wild rice</name>
    <dbReference type="NCBI Taxonomy" id="4529"/>
    <lineage>
        <taxon>Eukaryota</taxon>
        <taxon>Viridiplantae</taxon>
        <taxon>Streptophyta</taxon>
        <taxon>Embryophyta</taxon>
        <taxon>Tracheophyta</taxon>
        <taxon>Spermatophyta</taxon>
        <taxon>Magnoliopsida</taxon>
        <taxon>Liliopsida</taxon>
        <taxon>Poales</taxon>
        <taxon>Poaceae</taxon>
        <taxon>BOP clade</taxon>
        <taxon>Oryzoideae</taxon>
        <taxon>Oryzeae</taxon>
        <taxon>Oryzinae</taxon>
        <taxon>Oryza</taxon>
    </lineage>
</organism>
<proteinExistence type="predicted"/>
<sequence>MGGHGGLNILPQKRWNVYNFDNREKVRRDEAEAAREEQLQREAVRRRDSDLRLAALRRNRGLQSADAAPLPPRPPTYAAEQCPADPADPSPAADDSDGGHINLFSARGGGGGATDFAVLASADGGRGAAREREPPANPNPKKRKRKEEEVRAVGPDEEKYRLGYGLAGKGVAAPWYMSKPSASSSMERKDREAGEGSVGKKNGGKKSIEELREERRKREAKEKERERALLGVPSRKEKYSERGRSSRYLYSAETIGDDLMKEIPEVLYGKKSQVYQKIAWWTDSTLKHL</sequence>
<dbReference type="AlphaFoldDB" id="A0A0E0R164"/>
<dbReference type="EnsemblPlants" id="ORUFI10G16190.1">
    <property type="protein sequence ID" value="ORUFI10G16190.1"/>
    <property type="gene ID" value="ORUFI10G16190"/>
</dbReference>
<dbReference type="InterPro" id="IPR019339">
    <property type="entry name" value="CIR_N_dom"/>
</dbReference>
<dbReference type="HOGENOM" id="CLU_096954_0_0_1"/>
<reference evidence="3" key="2">
    <citation type="submission" date="2015-06" db="UniProtKB">
        <authorList>
            <consortium name="EnsemblPlants"/>
        </authorList>
    </citation>
    <scope>IDENTIFICATION</scope>
</reference>
<reference evidence="4" key="1">
    <citation type="submission" date="2013-06" db="EMBL/GenBank/DDBJ databases">
        <authorList>
            <person name="Zhao Q."/>
        </authorList>
    </citation>
    <scope>NUCLEOTIDE SEQUENCE</scope>
    <source>
        <strain evidence="4">cv. W1943</strain>
    </source>
</reference>
<dbReference type="OMA" id="WYEELPK"/>
<keyword evidence="4" id="KW-1185">Reference proteome</keyword>
<dbReference type="PANTHER" id="PTHR31861:SF15">
    <property type="entry name" value="DUF577 DOMAIN-CONTAINING PROTEIN"/>
    <property type="match status" value="1"/>
</dbReference>
<feature type="compositionally biased region" description="Low complexity" evidence="1">
    <location>
        <begin position="83"/>
        <end position="93"/>
    </location>
</feature>
<feature type="region of interest" description="Disordered" evidence="1">
    <location>
        <begin position="55"/>
        <end position="244"/>
    </location>
</feature>
<evidence type="ECO:0000259" key="2">
    <source>
        <dbReference type="SMART" id="SM01083"/>
    </source>
</evidence>
<dbReference type="PANTHER" id="PTHR31861">
    <property type="entry name" value="OS10G0507500 PROTEIN"/>
    <property type="match status" value="1"/>
</dbReference>
<dbReference type="SMART" id="SM01083">
    <property type="entry name" value="Cir_N"/>
    <property type="match status" value="1"/>
</dbReference>
<dbReference type="Proteomes" id="UP000008022">
    <property type="component" value="Unassembled WGS sequence"/>
</dbReference>
<dbReference type="Gramene" id="ORUFI10G16190.1">
    <property type="protein sequence ID" value="ORUFI10G16190.1"/>
    <property type="gene ID" value="ORUFI10G16190"/>
</dbReference>
<evidence type="ECO:0000313" key="4">
    <source>
        <dbReference type="Proteomes" id="UP000008022"/>
    </source>
</evidence>
<evidence type="ECO:0000256" key="1">
    <source>
        <dbReference type="SAM" id="MobiDB-lite"/>
    </source>
</evidence>
<feature type="compositionally biased region" description="Basic and acidic residues" evidence="1">
    <location>
        <begin position="206"/>
        <end position="244"/>
    </location>
</feature>